<sequence length="37" mass="4411">MGYNLMLYLIIINDWLDVDMLGNFAFGSYEKSVIHWK</sequence>
<dbReference type="AlphaFoldDB" id="J9GH86"/>
<name>J9GH86_9ZZZZ</name>
<gene>
    <name evidence="1" type="ORF">EVA_10675</name>
</gene>
<comment type="caution">
    <text evidence="1">The sequence shown here is derived from an EMBL/GenBank/DDBJ whole genome shotgun (WGS) entry which is preliminary data.</text>
</comment>
<proteinExistence type="predicted"/>
<dbReference type="EMBL" id="AMCI01003044">
    <property type="protein sequence ID" value="EJX01218.1"/>
    <property type="molecule type" value="Genomic_DNA"/>
</dbReference>
<reference evidence="1" key="1">
    <citation type="journal article" date="2012" name="PLoS ONE">
        <title>Gene sets for utilization of primary and secondary nutrition supplies in the distal gut of endangered iberian lynx.</title>
        <authorList>
            <person name="Alcaide M."/>
            <person name="Messina E."/>
            <person name="Richter M."/>
            <person name="Bargiela R."/>
            <person name="Peplies J."/>
            <person name="Huws S.A."/>
            <person name="Newbold C.J."/>
            <person name="Golyshin P.N."/>
            <person name="Simon M.A."/>
            <person name="Lopez G."/>
            <person name="Yakimov M.M."/>
            <person name="Ferrer M."/>
        </authorList>
    </citation>
    <scope>NUCLEOTIDE SEQUENCE</scope>
</reference>
<organism evidence="1">
    <name type="scientific">gut metagenome</name>
    <dbReference type="NCBI Taxonomy" id="749906"/>
    <lineage>
        <taxon>unclassified sequences</taxon>
        <taxon>metagenomes</taxon>
        <taxon>organismal metagenomes</taxon>
    </lineage>
</organism>
<evidence type="ECO:0000313" key="1">
    <source>
        <dbReference type="EMBL" id="EJX01218.1"/>
    </source>
</evidence>
<protein>
    <submittedName>
        <fullName evidence="1">Uncharacterized protein</fullName>
    </submittedName>
</protein>
<accession>J9GH86</accession>